<dbReference type="Proteomes" id="UP000823388">
    <property type="component" value="Chromosome 8N"/>
</dbReference>
<organism evidence="1 2">
    <name type="scientific">Panicum virgatum</name>
    <name type="common">Blackwell switchgrass</name>
    <dbReference type="NCBI Taxonomy" id="38727"/>
    <lineage>
        <taxon>Eukaryota</taxon>
        <taxon>Viridiplantae</taxon>
        <taxon>Streptophyta</taxon>
        <taxon>Embryophyta</taxon>
        <taxon>Tracheophyta</taxon>
        <taxon>Spermatophyta</taxon>
        <taxon>Magnoliopsida</taxon>
        <taxon>Liliopsida</taxon>
        <taxon>Poales</taxon>
        <taxon>Poaceae</taxon>
        <taxon>PACMAD clade</taxon>
        <taxon>Panicoideae</taxon>
        <taxon>Panicodae</taxon>
        <taxon>Paniceae</taxon>
        <taxon>Panicinae</taxon>
        <taxon>Panicum</taxon>
        <taxon>Panicum sect. Hiantes</taxon>
    </lineage>
</organism>
<gene>
    <name evidence="1" type="ORF">PVAP13_8NG216307</name>
</gene>
<accession>A0A8T0P5V3</accession>
<reference evidence="1 2" key="1">
    <citation type="submission" date="2020-05" db="EMBL/GenBank/DDBJ databases">
        <title>WGS assembly of Panicum virgatum.</title>
        <authorList>
            <person name="Lovell J.T."/>
            <person name="Jenkins J."/>
            <person name="Shu S."/>
            <person name="Juenger T.E."/>
            <person name="Schmutz J."/>
        </authorList>
    </citation>
    <scope>NUCLEOTIDE SEQUENCE [LARGE SCALE GENOMIC DNA]</scope>
    <source>
        <strain evidence="1">AP13</strain>
        <strain evidence="2">cv. AP13</strain>
    </source>
</reference>
<evidence type="ECO:0000313" key="1">
    <source>
        <dbReference type="EMBL" id="KAG2557527.1"/>
    </source>
</evidence>
<keyword evidence="2" id="KW-1185">Reference proteome</keyword>
<dbReference type="EMBL" id="CM029052">
    <property type="protein sequence ID" value="KAG2557527.1"/>
    <property type="molecule type" value="Genomic_DNA"/>
</dbReference>
<comment type="caution">
    <text evidence="1">The sequence shown here is derived from an EMBL/GenBank/DDBJ whole genome shotgun (WGS) entry which is preliminary data.</text>
</comment>
<dbReference type="EMBL" id="CM029052">
    <property type="protein sequence ID" value="KAG2557528.1"/>
    <property type="molecule type" value="Genomic_DNA"/>
</dbReference>
<protein>
    <submittedName>
        <fullName evidence="1">Uncharacterized protein</fullName>
    </submittedName>
</protein>
<sequence>MFRGRRPLWPLRPTRIATADHIHGNHRRQPTICSHGCGFSMVQIKLEMQF</sequence>
<proteinExistence type="predicted"/>
<dbReference type="AlphaFoldDB" id="A0A8T0P5V3"/>
<evidence type="ECO:0000313" key="2">
    <source>
        <dbReference type="Proteomes" id="UP000823388"/>
    </source>
</evidence>
<name>A0A8T0P5V3_PANVG</name>